<organism evidence="2 3">
    <name type="scientific">Nepenthes gracilis</name>
    <name type="common">Slender pitcher plant</name>
    <dbReference type="NCBI Taxonomy" id="150966"/>
    <lineage>
        <taxon>Eukaryota</taxon>
        <taxon>Viridiplantae</taxon>
        <taxon>Streptophyta</taxon>
        <taxon>Embryophyta</taxon>
        <taxon>Tracheophyta</taxon>
        <taxon>Spermatophyta</taxon>
        <taxon>Magnoliopsida</taxon>
        <taxon>eudicotyledons</taxon>
        <taxon>Gunneridae</taxon>
        <taxon>Pentapetalae</taxon>
        <taxon>Caryophyllales</taxon>
        <taxon>Nepenthaceae</taxon>
        <taxon>Nepenthes</taxon>
    </lineage>
</organism>
<name>A0AAD3TLF1_NEPGR</name>
<gene>
    <name evidence="2" type="ORF">Nepgr_033994</name>
</gene>
<dbReference type="Proteomes" id="UP001279734">
    <property type="component" value="Unassembled WGS sequence"/>
</dbReference>
<dbReference type="EMBL" id="BSYO01000146">
    <property type="protein sequence ID" value="GMH32150.1"/>
    <property type="molecule type" value="Genomic_DNA"/>
</dbReference>
<feature type="region of interest" description="Disordered" evidence="1">
    <location>
        <begin position="90"/>
        <end position="163"/>
    </location>
</feature>
<keyword evidence="3" id="KW-1185">Reference proteome</keyword>
<sequence length="163" mass="18807">MNLSQRTRNKTNFQFKKPLSYGRYKESFTITAIHRMYQVTKKDLGDNQRSHPCHPIQDDRFIAQEYFQQQKLRNFSTMKLDINRFKDTTSDAASFQDRGPVRPGIIVPPAQPNPPPSMPKPCLLGNTRKDRQRAWTASHARTTGPQGSTMKPSNKTRLPHPNK</sequence>
<comment type="caution">
    <text evidence="2">The sequence shown here is derived from an EMBL/GenBank/DDBJ whole genome shotgun (WGS) entry which is preliminary data.</text>
</comment>
<proteinExistence type="predicted"/>
<dbReference type="AlphaFoldDB" id="A0AAD3TLF1"/>
<reference evidence="2" key="1">
    <citation type="submission" date="2023-05" db="EMBL/GenBank/DDBJ databases">
        <title>Nepenthes gracilis genome sequencing.</title>
        <authorList>
            <person name="Fukushima K."/>
        </authorList>
    </citation>
    <scope>NUCLEOTIDE SEQUENCE</scope>
    <source>
        <strain evidence="2">SING2019-196</strain>
    </source>
</reference>
<evidence type="ECO:0000313" key="3">
    <source>
        <dbReference type="Proteomes" id="UP001279734"/>
    </source>
</evidence>
<feature type="compositionally biased region" description="Pro residues" evidence="1">
    <location>
        <begin position="109"/>
        <end position="119"/>
    </location>
</feature>
<evidence type="ECO:0000313" key="2">
    <source>
        <dbReference type="EMBL" id="GMH32150.1"/>
    </source>
</evidence>
<feature type="compositionally biased region" description="Polar residues" evidence="1">
    <location>
        <begin position="139"/>
        <end position="156"/>
    </location>
</feature>
<accession>A0AAD3TLF1</accession>
<protein>
    <submittedName>
        <fullName evidence="2">Uncharacterized protein</fullName>
    </submittedName>
</protein>
<evidence type="ECO:0000256" key="1">
    <source>
        <dbReference type="SAM" id="MobiDB-lite"/>
    </source>
</evidence>